<dbReference type="EC" id="1.1.2.4" evidence="10"/>
<dbReference type="SUPFAM" id="SSF55103">
    <property type="entry name" value="FAD-linked oxidases, C-terminal domain"/>
    <property type="match status" value="1"/>
</dbReference>
<evidence type="ECO:0000256" key="7">
    <source>
        <dbReference type="ARBA" id="ARBA00023002"/>
    </source>
</evidence>
<feature type="region of interest" description="Disordered" evidence="11">
    <location>
        <begin position="723"/>
        <end position="751"/>
    </location>
</feature>
<dbReference type="InterPro" id="IPR009051">
    <property type="entry name" value="Helical_ferredxn"/>
</dbReference>
<dbReference type="InterPro" id="IPR016171">
    <property type="entry name" value="Vanillyl_alc_oxidase_C-sub2"/>
</dbReference>
<evidence type="ECO:0000256" key="8">
    <source>
        <dbReference type="ARBA" id="ARBA00023004"/>
    </source>
</evidence>
<dbReference type="Gene3D" id="3.30.70.2740">
    <property type="match status" value="1"/>
</dbReference>
<dbReference type="PROSITE" id="PS00198">
    <property type="entry name" value="4FE4S_FER_1"/>
    <property type="match status" value="1"/>
</dbReference>
<keyword evidence="8" id="KW-0408">Iron</keyword>
<dbReference type="PROSITE" id="PS51379">
    <property type="entry name" value="4FE4S_FER_2"/>
    <property type="match status" value="1"/>
</dbReference>
<dbReference type="Proteomes" id="UP000019754">
    <property type="component" value="Unassembled WGS sequence"/>
</dbReference>
<evidence type="ECO:0000259" key="12">
    <source>
        <dbReference type="PROSITE" id="PS51379"/>
    </source>
</evidence>
<dbReference type="HOGENOM" id="CLU_013688_0_0_11"/>
<keyword evidence="7" id="KW-0560">Oxidoreductase</keyword>
<dbReference type="GO" id="GO:1903457">
    <property type="term" value="P:lactate catabolic process"/>
    <property type="evidence" value="ECO:0007669"/>
    <property type="project" value="TreeGrafter"/>
</dbReference>
<dbReference type="OrthoDB" id="9770306at2"/>
<dbReference type="Pfam" id="PF13183">
    <property type="entry name" value="Fer4_8"/>
    <property type="match status" value="1"/>
</dbReference>
<dbReference type="Pfam" id="PF02754">
    <property type="entry name" value="CCG"/>
    <property type="match status" value="1"/>
</dbReference>
<evidence type="ECO:0000256" key="9">
    <source>
        <dbReference type="ARBA" id="ARBA00023014"/>
    </source>
</evidence>
<dbReference type="GO" id="GO:0004458">
    <property type="term" value="F:D-lactate dehydrogenase (cytochrome) activity"/>
    <property type="evidence" value="ECO:0007669"/>
    <property type="project" value="UniProtKB-EC"/>
</dbReference>
<keyword evidence="9" id="KW-0411">Iron-sulfur</keyword>
<accession>A0A022KU61</accession>
<evidence type="ECO:0000256" key="6">
    <source>
        <dbReference type="ARBA" id="ARBA00022946"/>
    </source>
</evidence>
<dbReference type="Gene3D" id="3.30.465.10">
    <property type="match status" value="1"/>
</dbReference>
<keyword evidence="3" id="KW-0285">Flavoprotein</keyword>
<feature type="domain" description="4Fe-4S ferredoxin-type" evidence="12">
    <location>
        <begin position="515"/>
        <end position="544"/>
    </location>
</feature>
<dbReference type="InterPro" id="IPR016166">
    <property type="entry name" value="FAD-bd_PCMH"/>
</dbReference>
<dbReference type="Gene3D" id="1.10.45.10">
    <property type="entry name" value="Vanillyl-alcohol Oxidase, Chain A, domain 4"/>
    <property type="match status" value="1"/>
</dbReference>
<evidence type="ECO:0000259" key="13">
    <source>
        <dbReference type="PROSITE" id="PS51387"/>
    </source>
</evidence>
<keyword evidence="4" id="KW-0479">Metal-binding</keyword>
<dbReference type="SUPFAM" id="SSF56176">
    <property type="entry name" value="FAD-binding/transporter-associated domain-like"/>
    <property type="match status" value="1"/>
</dbReference>
<comment type="similarity">
    <text evidence="2">Belongs to the FAD-binding oxidoreductase/transferase type 4 family.</text>
</comment>
<feature type="domain" description="FAD-binding PCMH-type" evidence="13">
    <location>
        <begin position="23"/>
        <end position="251"/>
    </location>
</feature>
<gene>
    <name evidence="14" type="ORF">D641_0107010</name>
</gene>
<dbReference type="PROSITE" id="PS51387">
    <property type="entry name" value="FAD_PCMH"/>
    <property type="match status" value="1"/>
</dbReference>
<evidence type="ECO:0000256" key="4">
    <source>
        <dbReference type="ARBA" id="ARBA00022723"/>
    </source>
</evidence>
<dbReference type="AlphaFoldDB" id="A0A022KU61"/>
<evidence type="ECO:0000313" key="14">
    <source>
        <dbReference type="EMBL" id="EYT49583.1"/>
    </source>
</evidence>
<dbReference type="GO" id="GO:0046872">
    <property type="term" value="F:metal ion binding"/>
    <property type="evidence" value="ECO:0007669"/>
    <property type="project" value="UniProtKB-KW"/>
</dbReference>
<name>A0A022KU61_9MICO</name>
<organism evidence="14 15">
    <name type="scientific">Brachybacterium muris UCD-AY4</name>
    <dbReference type="NCBI Taxonomy" id="1249481"/>
    <lineage>
        <taxon>Bacteria</taxon>
        <taxon>Bacillati</taxon>
        <taxon>Actinomycetota</taxon>
        <taxon>Actinomycetes</taxon>
        <taxon>Micrococcales</taxon>
        <taxon>Dermabacteraceae</taxon>
        <taxon>Brachybacterium</taxon>
    </lineage>
</organism>
<dbReference type="Pfam" id="PF02913">
    <property type="entry name" value="FAD-oxidase_C"/>
    <property type="match status" value="1"/>
</dbReference>
<dbReference type="InterPro" id="IPR004113">
    <property type="entry name" value="FAD-bd_oxidored_4_C"/>
</dbReference>
<dbReference type="InterPro" id="IPR004017">
    <property type="entry name" value="Cys_rich_dom"/>
</dbReference>
<dbReference type="InterPro" id="IPR016164">
    <property type="entry name" value="FAD-linked_Oxase-like_C"/>
</dbReference>
<sequence>MDTPVLDTDVVARRAQAHDASHYLLVPRAVTAPQSEAQVIALLARAHRDRTPVTFRAGGTSLAGQSQSDQVLADVRRHFRDIEVLDGGARVKVGPGATLRQVNAHLARHGTRLGPDPASEVACTIGGVIANNSSGMAAGIAENSYRTLESLRFVLPSGTVVDTSDPGANARLREDEPALHEGLLRLMREVREDPELRRTITERFAMKNTIGYGINALLDFEEPAQVLAHLVVGSEGTLAFVSSAVFRTVPVQKHVATGLLTAPSLQAATAMLPGVVDAGFATVELLDARSLLTAQQLAGSPQEIAALTVDQHAALLVEQRADSPEELAQKVADGTRLADGLSLSAPFEMTTDAVRRAALWTTRKGLYAAVAGARPTGTTALLEDVVVPVPALEDTCVGLQEMFDRHGYAESVIFGHAKDGNIHFLLNEHLGDGSHRFEAFTEDMVELILGHGGNLKAEHGTGRAMAPFVERQYGAELYQVMREIKQLVDPAGVLNPGVVLTEDPSAHMQDLKPTVQIEQEADRCVECGYCEPVCPSKDLTLTPRQRIVLRREEQLARQRGDEETAAAIAKAYDYQGLQTCAVDGMCVTTCPVAINTGDLVRRLRSEEAGAVARAGWDQASKHWGALTQVASAGISVAGAMPRALPRAATGLARAVISTDVMPDYRPELPRRGGSVRKGGLIGAGSKADVVAVFMPACVHTMFGAAEGPGAGCGGDCGCSGADGTGSTGGTPRSARSGTDAGSAQKHRGSGRGIGATAALTQLAERAGVALLVPEDAASLCCGTPFSSKGMTKAKERMRTRLREELLEATDQGRLPVVVDAMSCTEGVQVALEGSGIKVIDAITLVRRTMLERLTVTRPAQSVTIHPTCSTTHLGATDDLVTLARACVKDPDDVVVPVAWGCCGYAGDRGMLHPELTASATAREAAEVAARPTQWYVSSNRTCELGMQAATGKAYRHVLELMAAATRPSGV</sequence>
<keyword evidence="5" id="KW-0274">FAD</keyword>
<dbReference type="Gene3D" id="1.10.1060.10">
    <property type="entry name" value="Alpha-helical ferredoxin"/>
    <property type="match status" value="1"/>
</dbReference>
<protein>
    <recommendedName>
        <fullName evidence="10">D-lactate dehydrogenase (cytochrome)</fullName>
        <ecNumber evidence="10">1.1.2.4</ecNumber>
    </recommendedName>
</protein>
<dbReference type="InterPro" id="IPR016169">
    <property type="entry name" value="FAD-bd_PCMH_sub2"/>
</dbReference>
<evidence type="ECO:0000256" key="10">
    <source>
        <dbReference type="ARBA" id="ARBA00038897"/>
    </source>
</evidence>
<evidence type="ECO:0000256" key="3">
    <source>
        <dbReference type="ARBA" id="ARBA00022630"/>
    </source>
</evidence>
<evidence type="ECO:0000313" key="15">
    <source>
        <dbReference type="Proteomes" id="UP000019754"/>
    </source>
</evidence>
<evidence type="ECO:0000256" key="2">
    <source>
        <dbReference type="ARBA" id="ARBA00008000"/>
    </source>
</evidence>
<comment type="cofactor">
    <cofactor evidence="1">
        <name>FAD</name>
        <dbReference type="ChEBI" id="CHEBI:57692"/>
    </cofactor>
</comment>
<keyword evidence="6" id="KW-0809">Transit peptide</keyword>
<evidence type="ECO:0000256" key="11">
    <source>
        <dbReference type="SAM" id="MobiDB-lite"/>
    </source>
</evidence>
<dbReference type="GO" id="GO:0071949">
    <property type="term" value="F:FAD binding"/>
    <property type="evidence" value="ECO:0007669"/>
    <property type="project" value="InterPro"/>
</dbReference>
<comment type="caution">
    <text evidence="14">The sequence shown here is derived from an EMBL/GenBank/DDBJ whole genome shotgun (WGS) entry which is preliminary data.</text>
</comment>
<dbReference type="InterPro" id="IPR017900">
    <property type="entry name" value="4Fe4S_Fe_S_CS"/>
</dbReference>
<dbReference type="GO" id="GO:0051536">
    <property type="term" value="F:iron-sulfur cluster binding"/>
    <property type="evidence" value="ECO:0007669"/>
    <property type="project" value="UniProtKB-KW"/>
</dbReference>
<keyword evidence="15" id="KW-1185">Reference proteome</keyword>
<dbReference type="PANTHER" id="PTHR11748">
    <property type="entry name" value="D-LACTATE DEHYDROGENASE"/>
    <property type="match status" value="1"/>
</dbReference>
<dbReference type="InterPro" id="IPR006094">
    <property type="entry name" value="Oxid_FAD_bind_N"/>
</dbReference>
<dbReference type="Gene3D" id="3.30.43.10">
    <property type="entry name" value="Uridine Diphospho-n-acetylenolpyruvylglucosamine Reductase, domain 2"/>
    <property type="match status" value="1"/>
</dbReference>
<dbReference type="Pfam" id="PF01565">
    <property type="entry name" value="FAD_binding_4"/>
    <property type="match status" value="1"/>
</dbReference>
<dbReference type="GO" id="GO:0008720">
    <property type="term" value="F:D-lactate dehydrogenase (NAD+) activity"/>
    <property type="evidence" value="ECO:0007669"/>
    <property type="project" value="TreeGrafter"/>
</dbReference>
<proteinExistence type="inferred from homology"/>
<dbReference type="SUPFAM" id="SSF46548">
    <property type="entry name" value="alpha-helical ferredoxin"/>
    <property type="match status" value="1"/>
</dbReference>
<dbReference type="InterPro" id="IPR036318">
    <property type="entry name" value="FAD-bd_PCMH-like_sf"/>
</dbReference>
<dbReference type="STRING" id="1249481.D641_0107010"/>
<dbReference type="InterPro" id="IPR016167">
    <property type="entry name" value="FAD-bd_PCMH_sub1"/>
</dbReference>
<evidence type="ECO:0000256" key="1">
    <source>
        <dbReference type="ARBA" id="ARBA00001974"/>
    </source>
</evidence>
<dbReference type="EMBL" id="AORC01000008">
    <property type="protein sequence ID" value="EYT49583.1"/>
    <property type="molecule type" value="Genomic_DNA"/>
</dbReference>
<dbReference type="InterPro" id="IPR017896">
    <property type="entry name" value="4Fe4S_Fe-S-bd"/>
</dbReference>
<dbReference type="PANTHER" id="PTHR11748:SF111">
    <property type="entry name" value="D-LACTATE DEHYDROGENASE, MITOCHONDRIAL-RELATED"/>
    <property type="match status" value="1"/>
</dbReference>
<reference evidence="14 15" key="1">
    <citation type="journal article" date="2013" name="Genome Announc.">
        <title>Draft genome sequence of an Actinobacterium, Brachybacterium muris strain UCD-AY4.</title>
        <authorList>
            <person name="Lo J.R."/>
            <person name="Lang J.M."/>
            <person name="Darling A.E."/>
            <person name="Eisen J.A."/>
            <person name="Coil D.A."/>
        </authorList>
    </citation>
    <scope>NUCLEOTIDE SEQUENCE [LARGE SCALE GENOMIC DNA]</scope>
    <source>
        <strain evidence="14 15">UCD-AY4</strain>
    </source>
</reference>
<evidence type="ECO:0000256" key="5">
    <source>
        <dbReference type="ARBA" id="ARBA00022827"/>
    </source>
</evidence>